<proteinExistence type="predicted"/>
<reference evidence="2 3" key="1">
    <citation type="submission" date="2025-04" db="UniProtKB">
        <authorList>
            <consortium name="RefSeq"/>
        </authorList>
    </citation>
    <scope>IDENTIFICATION</scope>
    <source>
        <tissue evidence="2 3">Whole organism</tissue>
    </source>
</reference>
<evidence type="ECO:0000313" key="1">
    <source>
        <dbReference type="Proteomes" id="UP000504606"/>
    </source>
</evidence>
<protein>
    <submittedName>
        <fullName evidence="2">Uncharacterized protein LOC113216151</fullName>
    </submittedName>
    <submittedName>
        <fullName evidence="3">Uncharacterized protein LOC127750109</fullName>
    </submittedName>
</protein>
<dbReference type="GeneID" id="113216151"/>
<accession>A0A6J1TDV6</accession>
<dbReference type="RefSeq" id="XP_026291684.1">
    <property type="nucleotide sequence ID" value="XM_026435899.2"/>
</dbReference>
<evidence type="ECO:0000313" key="2">
    <source>
        <dbReference type="RefSeq" id="XP_026291684.1"/>
    </source>
</evidence>
<name>A0A6J1TDV6_FRAOC</name>
<evidence type="ECO:0000313" key="3">
    <source>
        <dbReference type="RefSeq" id="XP_052126633.1"/>
    </source>
</evidence>
<keyword evidence="1" id="KW-1185">Reference proteome</keyword>
<dbReference type="RefSeq" id="XP_052126633.1">
    <property type="nucleotide sequence ID" value="XM_052270673.1"/>
</dbReference>
<dbReference type="KEGG" id="foc:127750109"/>
<dbReference type="AlphaFoldDB" id="A0A6J1TDV6"/>
<dbReference type="KEGG" id="foc:113216151"/>
<gene>
    <name evidence="2" type="primary">LOC113216151</name>
    <name evidence="3" type="synonym">LOC127750109</name>
</gene>
<organism evidence="1 2">
    <name type="scientific">Frankliniella occidentalis</name>
    <name type="common">Western flower thrips</name>
    <name type="synonym">Euthrips occidentalis</name>
    <dbReference type="NCBI Taxonomy" id="133901"/>
    <lineage>
        <taxon>Eukaryota</taxon>
        <taxon>Metazoa</taxon>
        <taxon>Ecdysozoa</taxon>
        <taxon>Arthropoda</taxon>
        <taxon>Hexapoda</taxon>
        <taxon>Insecta</taxon>
        <taxon>Pterygota</taxon>
        <taxon>Neoptera</taxon>
        <taxon>Paraneoptera</taxon>
        <taxon>Thysanoptera</taxon>
        <taxon>Terebrantia</taxon>
        <taxon>Thripoidea</taxon>
        <taxon>Thripidae</taxon>
        <taxon>Frankliniella</taxon>
    </lineage>
</organism>
<dbReference type="Proteomes" id="UP000504606">
    <property type="component" value="Unplaced"/>
</dbReference>
<sequence>MASNYPGLSDHTLNSVAHLTNEEIAQMLCWNVDPVKITCAEPLSDAVVDVPTSPEPKVPKAKRKCTRVVKNPILPATRTTKNPISSAAKKKRVSKDKSMSLKACRSEARVASVFKSIGDICVKMAQICNESTSS</sequence>